<sequence>MSNSKECKTTCMEAEAVDRLRQDELGFELESLQHQLDHIISVVNELVARLPEQRNKCATEVTQFILRQKQLIEAMQFSKSLWSSPPPPPSFKFNLICNKLKELEAEAAMYL</sequence>
<reference evidence="1 2" key="1">
    <citation type="submission" date="2024-08" db="EMBL/GenBank/DDBJ databases">
        <authorList>
            <person name="Cucini C."/>
            <person name="Frati F."/>
        </authorList>
    </citation>
    <scope>NUCLEOTIDE SEQUENCE [LARGE SCALE GENOMIC DNA]</scope>
</reference>
<organism evidence="1 2">
    <name type="scientific">Orchesella dallaii</name>
    <dbReference type="NCBI Taxonomy" id="48710"/>
    <lineage>
        <taxon>Eukaryota</taxon>
        <taxon>Metazoa</taxon>
        <taxon>Ecdysozoa</taxon>
        <taxon>Arthropoda</taxon>
        <taxon>Hexapoda</taxon>
        <taxon>Collembola</taxon>
        <taxon>Entomobryomorpha</taxon>
        <taxon>Entomobryoidea</taxon>
        <taxon>Orchesellidae</taxon>
        <taxon>Orchesellinae</taxon>
        <taxon>Orchesella</taxon>
    </lineage>
</organism>
<protein>
    <submittedName>
        <fullName evidence="1">Uncharacterized protein</fullName>
    </submittedName>
</protein>
<dbReference type="Proteomes" id="UP001642540">
    <property type="component" value="Unassembled WGS sequence"/>
</dbReference>
<dbReference type="EMBL" id="CAXLJM020000036">
    <property type="protein sequence ID" value="CAL8105543.1"/>
    <property type="molecule type" value="Genomic_DNA"/>
</dbReference>
<comment type="caution">
    <text evidence="1">The sequence shown here is derived from an EMBL/GenBank/DDBJ whole genome shotgun (WGS) entry which is preliminary data.</text>
</comment>
<keyword evidence="2" id="KW-1185">Reference proteome</keyword>
<evidence type="ECO:0000313" key="1">
    <source>
        <dbReference type="EMBL" id="CAL8105543.1"/>
    </source>
</evidence>
<accession>A0ABP1QJE1</accession>
<evidence type="ECO:0000313" key="2">
    <source>
        <dbReference type="Proteomes" id="UP001642540"/>
    </source>
</evidence>
<gene>
    <name evidence="1" type="ORF">ODALV1_LOCUS12099</name>
</gene>
<name>A0ABP1QJE1_9HEXA</name>
<proteinExistence type="predicted"/>